<dbReference type="PROSITE" id="PS00675">
    <property type="entry name" value="SIGMA54_INTERACT_1"/>
    <property type="match status" value="1"/>
</dbReference>
<dbReference type="GO" id="GO:0006109">
    <property type="term" value="P:regulation of carbohydrate metabolic process"/>
    <property type="evidence" value="ECO:0007669"/>
    <property type="project" value="InterPro"/>
</dbReference>
<protein>
    <submittedName>
        <fullName evidence="2">Serine kinase</fullName>
    </submittedName>
</protein>
<comment type="caution">
    <text evidence="2">The sequence shown here is derived from an EMBL/GenBank/DDBJ whole genome shotgun (WGS) entry which is preliminary data.</text>
</comment>
<dbReference type="InterPro" id="IPR025662">
    <property type="entry name" value="Sigma_54_int_dom_ATP-bd_1"/>
</dbReference>
<reference evidence="2 3" key="1">
    <citation type="submission" date="2018-03" db="EMBL/GenBank/DDBJ databases">
        <title>The draft genome of Mesorhizobium sp. 6GN-30.</title>
        <authorList>
            <person name="Liu L."/>
            <person name="Li L."/>
            <person name="Wang T."/>
            <person name="Zhang X."/>
            <person name="Liang L."/>
        </authorList>
    </citation>
    <scope>NUCLEOTIDE SEQUENCE [LARGE SCALE GENOMIC DNA]</scope>
    <source>
        <strain evidence="2 3">6GN30</strain>
    </source>
</reference>
<dbReference type="SUPFAM" id="SSF53795">
    <property type="entry name" value="PEP carboxykinase-like"/>
    <property type="match status" value="1"/>
</dbReference>
<feature type="domain" description="HPr kinase/phosphorylase C-terminal" evidence="1">
    <location>
        <begin position="12"/>
        <end position="85"/>
    </location>
</feature>
<keyword evidence="2" id="KW-0808">Transferase</keyword>
<dbReference type="EMBL" id="PXYK01000015">
    <property type="protein sequence ID" value="PSJ58043.1"/>
    <property type="molecule type" value="Genomic_DNA"/>
</dbReference>
<evidence type="ECO:0000313" key="2">
    <source>
        <dbReference type="EMBL" id="PSJ58043.1"/>
    </source>
</evidence>
<dbReference type="InterPro" id="IPR027417">
    <property type="entry name" value="P-loop_NTPase"/>
</dbReference>
<dbReference type="Proteomes" id="UP000241229">
    <property type="component" value="Unassembled WGS sequence"/>
</dbReference>
<dbReference type="Gene3D" id="3.40.50.300">
    <property type="entry name" value="P-loop containing nucleotide triphosphate hydrolases"/>
    <property type="match status" value="1"/>
</dbReference>
<keyword evidence="2" id="KW-0418">Kinase</keyword>
<dbReference type="InterPro" id="IPR011104">
    <property type="entry name" value="Hpr_kin/Pase_C"/>
</dbReference>
<evidence type="ECO:0000313" key="3">
    <source>
        <dbReference type="Proteomes" id="UP000241229"/>
    </source>
</evidence>
<organism evidence="2 3">
    <name type="scientific">Kumtagia ephedrae</name>
    <dbReference type="NCBI Taxonomy" id="2116701"/>
    <lineage>
        <taxon>Bacteria</taxon>
        <taxon>Pseudomonadati</taxon>
        <taxon>Pseudomonadota</taxon>
        <taxon>Alphaproteobacteria</taxon>
        <taxon>Hyphomicrobiales</taxon>
        <taxon>Phyllobacteriaceae</taxon>
        <taxon>Kumtagia</taxon>
    </lineage>
</organism>
<proteinExistence type="predicted"/>
<dbReference type="RefSeq" id="WP_106773280.1">
    <property type="nucleotide sequence ID" value="NZ_PXYK01000015.1"/>
</dbReference>
<gene>
    <name evidence="2" type="ORF">C7I84_16390</name>
</gene>
<keyword evidence="3" id="KW-1185">Reference proteome</keyword>
<sequence length="154" mass="15850">MAKAEPGYPPNLHATGIVVGDRGILIRGESGSGKTTLALAVIAAARAAGRFATLVADDQLLLARRNGRLVCTAPAAIAGLVEVRGSTPQPIGHEAAAVVDLLIRLVDGPAAPRYREEESEEIGGCRIPVLTLERRNAAGAFAAIAARLSLPPFG</sequence>
<dbReference type="Pfam" id="PF07475">
    <property type="entry name" value="Hpr_kinase_C"/>
    <property type="match status" value="1"/>
</dbReference>
<dbReference type="GO" id="GO:0000155">
    <property type="term" value="F:phosphorelay sensor kinase activity"/>
    <property type="evidence" value="ECO:0007669"/>
    <property type="project" value="InterPro"/>
</dbReference>
<dbReference type="AlphaFoldDB" id="A0A2P7S6E2"/>
<accession>A0A2P7S6E2</accession>
<evidence type="ECO:0000259" key="1">
    <source>
        <dbReference type="Pfam" id="PF07475"/>
    </source>
</evidence>
<dbReference type="OrthoDB" id="8326226at2"/>
<name>A0A2P7S6E2_9HYPH</name>
<dbReference type="GO" id="GO:0005524">
    <property type="term" value="F:ATP binding"/>
    <property type="evidence" value="ECO:0007669"/>
    <property type="project" value="InterPro"/>
</dbReference>